<dbReference type="GO" id="GO:0006383">
    <property type="term" value="P:transcription by RNA polymerase III"/>
    <property type="evidence" value="ECO:0007669"/>
    <property type="project" value="TreeGrafter"/>
</dbReference>
<evidence type="ECO:0000256" key="1">
    <source>
        <dbReference type="ARBA" id="ARBA00004123"/>
    </source>
</evidence>
<dbReference type="AlphaFoldDB" id="A0A4P9YRV6"/>
<accession>A0A4P9YRV6</accession>
<keyword evidence="2" id="KW-0240">DNA-directed RNA polymerase</keyword>
<dbReference type="Proteomes" id="UP000281549">
    <property type="component" value="Unassembled WGS sequence"/>
</dbReference>
<dbReference type="GO" id="GO:0003899">
    <property type="term" value="F:DNA-directed RNA polymerase activity"/>
    <property type="evidence" value="ECO:0007669"/>
    <property type="project" value="InterPro"/>
</dbReference>
<dbReference type="Pfam" id="PF13656">
    <property type="entry name" value="RNA_pol_L_2"/>
    <property type="match status" value="1"/>
</dbReference>
<dbReference type="GO" id="GO:0003677">
    <property type="term" value="F:DNA binding"/>
    <property type="evidence" value="ECO:0007669"/>
    <property type="project" value="InterPro"/>
</dbReference>
<evidence type="ECO:0000256" key="3">
    <source>
        <dbReference type="ARBA" id="ARBA00023163"/>
    </source>
</evidence>
<comment type="subcellular location">
    <subcellularLocation>
        <location evidence="1">Nucleus</location>
    </subcellularLocation>
</comment>
<dbReference type="HAMAP" id="MF_00261">
    <property type="entry name" value="RNApol_arch_Rpo11"/>
    <property type="match status" value="1"/>
</dbReference>
<evidence type="ECO:0000313" key="8">
    <source>
        <dbReference type="Proteomes" id="UP000281549"/>
    </source>
</evidence>
<dbReference type="InterPro" id="IPR009025">
    <property type="entry name" value="RBP11-like_dimer"/>
</dbReference>
<evidence type="ECO:0000256" key="4">
    <source>
        <dbReference type="ARBA" id="ARBA00023242"/>
    </source>
</evidence>
<gene>
    <name evidence="7" type="ORF">ROZALSC1DRAFT_19967</name>
</gene>
<evidence type="ECO:0000256" key="2">
    <source>
        <dbReference type="ARBA" id="ARBA00022478"/>
    </source>
</evidence>
<dbReference type="GO" id="GO:0046983">
    <property type="term" value="F:protein dimerization activity"/>
    <property type="evidence" value="ECO:0007669"/>
    <property type="project" value="InterPro"/>
</dbReference>
<keyword evidence="4" id="KW-0539">Nucleus</keyword>
<dbReference type="GO" id="GO:0005736">
    <property type="term" value="C:RNA polymerase I complex"/>
    <property type="evidence" value="ECO:0007669"/>
    <property type="project" value="TreeGrafter"/>
</dbReference>
<evidence type="ECO:0000313" key="7">
    <source>
        <dbReference type="EMBL" id="RKP22092.1"/>
    </source>
</evidence>
<protein>
    <submittedName>
        <fullName evidence="7">RBP11-like subunits of RNA polymerase</fullName>
    </submittedName>
</protein>
<evidence type="ECO:0000256" key="5">
    <source>
        <dbReference type="ARBA" id="ARBA00025751"/>
    </source>
</evidence>
<dbReference type="PANTHER" id="PTHR13946">
    <property type="entry name" value="DNA-DIRECTED RNA POLYMERASE I,II,III"/>
    <property type="match status" value="1"/>
</dbReference>
<keyword evidence="3" id="KW-0804">Transcription</keyword>
<dbReference type="InterPro" id="IPR022905">
    <property type="entry name" value="Rpo11-like"/>
</dbReference>
<dbReference type="Gene3D" id="3.30.1360.10">
    <property type="entry name" value="RNA polymerase, RBP11-like subunit"/>
    <property type="match status" value="1"/>
</dbReference>
<dbReference type="GO" id="GO:0005666">
    <property type="term" value="C:RNA polymerase III complex"/>
    <property type="evidence" value="ECO:0007669"/>
    <property type="project" value="TreeGrafter"/>
</dbReference>
<dbReference type="InterPro" id="IPR008193">
    <property type="entry name" value="RNA_pol_Rpb11_13-16kDa_CS"/>
</dbReference>
<dbReference type="EMBL" id="ML004910">
    <property type="protein sequence ID" value="RKP22092.1"/>
    <property type="molecule type" value="Genomic_DNA"/>
</dbReference>
<dbReference type="PANTHER" id="PTHR13946:SF28">
    <property type="entry name" value="DNA-DIRECTED RNA POLYMERASES I AND III SUBUNIT RPAC2"/>
    <property type="match status" value="1"/>
</dbReference>
<reference evidence="8" key="1">
    <citation type="journal article" date="2018" name="Nat. Microbiol.">
        <title>Leveraging single-cell genomics to expand the fungal tree of life.</title>
        <authorList>
            <person name="Ahrendt S.R."/>
            <person name="Quandt C.A."/>
            <person name="Ciobanu D."/>
            <person name="Clum A."/>
            <person name="Salamov A."/>
            <person name="Andreopoulos B."/>
            <person name="Cheng J.F."/>
            <person name="Woyke T."/>
            <person name="Pelin A."/>
            <person name="Henrissat B."/>
            <person name="Reynolds N.K."/>
            <person name="Benny G.L."/>
            <person name="Smith M.E."/>
            <person name="James T.Y."/>
            <person name="Grigoriev I.V."/>
        </authorList>
    </citation>
    <scope>NUCLEOTIDE SEQUENCE [LARGE SCALE GENOMIC DNA]</scope>
    <source>
        <strain evidence="8">CSF55</strain>
    </source>
</reference>
<comment type="similarity">
    <text evidence="5">Belongs to the archaeal Rpo11/eukaryotic RPB11/RPC19 RNA polymerase subunit family.</text>
</comment>
<sequence length="120" mass="13201">MTAWDGLEAAKAAVDQDRVAIDYFAKGGEEGVKANKVDILLDKEQTGATIVIRNEDHTLGNLLRHMIAQKPEVDFCGYSLPHPSEKAPINDIMTNGLQDIIDYTNHVSNLFQKAIGEYSA</sequence>
<dbReference type="GO" id="GO:0006362">
    <property type="term" value="P:transcription elongation by RNA polymerase I"/>
    <property type="evidence" value="ECO:0007669"/>
    <property type="project" value="TreeGrafter"/>
</dbReference>
<evidence type="ECO:0000259" key="6">
    <source>
        <dbReference type="Pfam" id="PF13656"/>
    </source>
</evidence>
<feature type="domain" description="DNA-directed RNA polymerase RBP11-like dimerisation" evidence="6">
    <location>
        <begin position="48"/>
        <end position="94"/>
    </location>
</feature>
<dbReference type="PROSITE" id="PS01154">
    <property type="entry name" value="RNA_POL_L_13KD"/>
    <property type="match status" value="1"/>
</dbReference>
<dbReference type="SUPFAM" id="SSF55257">
    <property type="entry name" value="RBP11-like subunits of RNA polymerase"/>
    <property type="match status" value="1"/>
</dbReference>
<organism evidence="7 8">
    <name type="scientific">Rozella allomycis (strain CSF55)</name>
    <dbReference type="NCBI Taxonomy" id="988480"/>
    <lineage>
        <taxon>Eukaryota</taxon>
        <taxon>Fungi</taxon>
        <taxon>Fungi incertae sedis</taxon>
        <taxon>Cryptomycota</taxon>
        <taxon>Cryptomycota incertae sedis</taxon>
        <taxon>Rozella</taxon>
    </lineage>
</organism>
<dbReference type="GO" id="GO:0055029">
    <property type="term" value="C:nuclear DNA-directed RNA polymerase complex"/>
    <property type="evidence" value="ECO:0007669"/>
    <property type="project" value="UniProtKB-ARBA"/>
</dbReference>
<proteinExistence type="inferred from homology"/>
<dbReference type="InterPro" id="IPR033898">
    <property type="entry name" value="RNAP_AC19"/>
</dbReference>
<dbReference type="CDD" id="cd07029">
    <property type="entry name" value="RNAP_I_III_AC19"/>
    <property type="match status" value="1"/>
</dbReference>
<dbReference type="InterPro" id="IPR036603">
    <property type="entry name" value="RBP11-like"/>
</dbReference>
<name>A0A4P9YRV6_ROZAC</name>